<dbReference type="SUPFAM" id="SSF55781">
    <property type="entry name" value="GAF domain-like"/>
    <property type="match status" value="1"/>
</dbReference>
<evidence type="ECO:0000259" key="6">
    <source>
        <dbReference type="PROSITE" id="PS51078"/>
    </source>
</evidence>
<dbReference type="InterPro" id="IPR036388">
    <property type="entry name" value="WH-like_DNA-bd_sf"/>
</dbReference>
<accession>A0A5Q0M667</accession>
<gene>
    <name evidence="7" type="ORF">GFK26_15570</name>
</gene>
<dbReference type="GO" id="GO:0003700">
    <property type="term" value="F:DNA-binding transcription factor activity"/>
    <property type="evidence" value="ECO:0007669"/>
    <property type="project" value="TreeGrafter"/>
</dbReference>
<name>A0A5Q0M667_VARPD</name>
<dbReference type="Proteomes" id="UP000326780">
    <property type="component" value="Chromosome"/>
</dbReference>
<dbReference type="Pfam" id="PF09339">
    <property type="entry name" value="HTH_IclR"/>
    <property type="match status" value="1"/>
</dbReference>
<proteinExistence type="predicted"/>
<dbReference type="PROSITE" id="PS51078">
    <property type="entry name" value="ICLR_ED"/>
    <property type="match status" value="1"/>
</dbReference>
<dbReference type="SMART" id="SM00346">
    <property type="entry name" value="HTH_ICLR"/>
    <property type="match status" value="1"/>
</dbReference>
<dbReference type="InterPro" id="IPR050707">
    <property type="entry name" value="HTH_MetabolicPath_Reg"/>
</dbReference>
<dbReference type="Gene3D" id="3.30.450.40">
    <property type="match status" value="1"/>
</dbReference>
<feature type="domain" description="HTH iclR-type" evidence="5">
    <location>
        <begin position="13"/>
        <end position="75"/>
    </location>
</feature>
<evidence type="ECO:0000313" key="7">
    <source>
        <dbReference type="EMBL" id="QFZ84074.1"/>
    </source>
</evidence>
<dbReference type="AlphaFoldDB" id="A0A5Q0M667"/>
<dbReference type="GO" id="GO:0003677">
    <property type="term" value="F:DNA binding"/>
    <property type="evidence" value="ECO:0007669"/>
    <property type="project" value="UniProtKB-KW"/>
</dbReference>
<evidence type="ECO:0000256" key="2">
    <source>
        <dbReference type="ARBA" id="ARBA00023125"/>
    </source>
</evidence>
<feature type="domain" description="IclR-ED" evidence="6">
    <location>
        <begin position="76"/>
        <end position="255"/>
    </location>
</feature>
<dbReference type="InterPro" id="IPR036390">
    <property type="entry name" value="WH_DNA-bd_sf"/>
</dbReference>
<evidence type="ECO:0000256" key="3">
    <source>
        <dbReference type="ARBA" id="ARBA00023163"/>
    </source>
</evidence>
<dbReference type="PANTHER" id="PTHR30136:SF8">
    <property type="entry name" value="TRANSCRIPTIONAL REGULATORY PROTEIN"/>
    <property type="match status" value="1"/>
</dbReference>
<evidence type="ECO:0000313" key="8">
    <source>
        <dbReference type="Proteomes" id="UP000326780"/>
    </source>
</evidence>
<sequence>MRDQVGGQESRGIKSVETAGRLLEVLSRLRDSVELRTLSSAAGMSASLAHAYLTSFTRMGLVKQNPSTKHYSLGQFAIDLGLSELRSLDPIELALGSIAQLRLELDQTVALSVWGSAGPTVIRVLRADAPLHATLYEGATLALTTSATGRAFCAFWPQQVVQKALEIEQAKRHVLQDDTFVSAIADAKLQGLARISGQPVPGLVSFSAPVFNHASTMVCAITVTGRVGSIDVDWDGPVPTALRRATRNLSDRLGLPSDSSMTRGPLAPGLG</sequence>
<keyword evidence="3" id="KW-0804">Transcription</keyword>
<dbReference type="Pfam" id="PF01614">
    <property type="entry name" value="IclR_C"/>
    <property type="match status" value="1"/>
</dbReference>
<dbReference type="InterPro" id="IPR005471">
    <property type="entry name" value="Tscrpt_reg_IclR_N"/>
</dbReference>
<evidence type="ECO:0000256" key="1">
    <source>
        <dbReference type="ARBA" id="ARBA00023015"/>
    </source>
</evidence>
<dbReference type="InterPro" id="IPR029016">
    <property type="entry name" value="GAF-like_dom_sf"/>
</dbReference>
<protein>
    <submittedName>
        <fullName evidence="7">Helix-turn-helix domain-containing protein</fullName>
    </submittedName>
</protein>
<dbReference type="SUPFAM" id="SSF46785">
    <property type="entry name" value="Winged helix' DNA-binding domain"/>
    <property type="match status" value="1"/>
</dbReference>
<dbReference type="PANTHER" id="PTHR30136">
    <property type="entry name" value="HELIX-TURN-HELIX TRANSCRIPTIONAL REGULATOR, ICLR FAMILY"/>
    <property type="match status" value="1"/>
</dbReference>
<keyword evidence="1" id="KW-0805">Transcription regulation</keyword>
<dbReference type="InterPro" id="IPR014757">
    <property type="entry name" value="Tscrpt_reg_IclR_C"/>
</dbReference>
<evidence type="ECO:0000259" key="5">
    <source>
        <dbReference type="PROSITE" id="PS51077"/>
    </source>
</evidence>
<dbReference type="Gene3D" id="1.10.10.10">
    <property type="entry name" value="Winged helix-like DNA-binding domain superfamily/Winged helix DNA-binding domain"/>
    <property type="match status" value="1"/>
</dbReference>
<keyword evidence="2" id="KW-0238">DNA-binding</keyword>
<feature type="region of interest" description="Disordered" evidence="4">
    <location>
        <begin position="252"/>
        <end position="271"/>
    </location>
</feature>
<dbReference type="EMBL" id="CP045644">
    <property type="protein sequence ID" value="QFZ84074.1"/>
    <property type="molecule type" value="Genomic_DNA"/>
</dbReference>
<evidence type="ECO:0000256" key="4">
    <source>
        <dbReference type="SAM" id="MobiDB-lite"/>
    </source>
</evidence>
<dbReference type="GO" id="GO:0045892">
    <property type="term" value="P:negative regulation of DNA-templated transcription"/>
    <property type="evidence" value="ECO:0007669"/>
    <property type="project" value="TreeGrafter"/>
</dbReference>
<reference evidence="7 8" key="1">
    <citation type="submission" date="2019-10" db="EMBL/GenBank/DDBJ databases">
        <title>Complete genome sequence of Variovorax paradoxus 5C-2.</title>
        <authorList>
            <person name="Gogoleva N.E."/>
            <person name="Balkin A.S."/>
        </authorList>
    </citation>
    <scope>NUCLEOTIDE SEQUENCE [LARGE SCALE GENOMIC DNA]</scope>
    <source>
        <strain evidence="7 8">5C-2</strain>
    </source>
</reference>
<dbReference type="PROSITE" id="PS51077">
    <property type="entry name" value="HTH_ICLR"/>
    <property type="match status" value="1"/>
</dbReference>
<organism evidence="7 8">
    <name type="scientific">Variovorax paradoxus</name>
    <dbReference type="NCBI Taxonomy" id="34073"/>
    <lineage>
        <taxon>Bacteria</taxon>
        <taxon>Pseudomonadati</taxon>
        <taxon>Pseudomonadota</taxon>
        <taxon>Betaproteobacteria</taxon>
        <taxon>Burkholderiales</taxon>
        <taxon>Comamonadaceae</taxon>
        <taxon>Variovorax</taxon>
    </lineage>
</organism>